<evidence type="ECO:0000256" key="1">
    <source>
        <dbReference type="SAM" id="MobiDB-lite"/>
    </source>
</evidence>
<proteinExistence type="predicted"/>
<name>A0AA87ZJF1_FICCA</name>
<gene>
    <name evidence="2" type="ORF">TIFTF001_001742</name>
</gene>
<evidence type="ECO:0000313" key="2">
    <source>
        <dbReference type="EMBL" id="GMN27598.1"/>
    </source>
</evidence>
<dbReference type="Proteomes" id="UP001187192">
    <property type="component" value="Unassembled WGS sequence"/>
</dbReference>
<protein>
    <submittedName>
        <fullName evidence="2">Uncharacterized protein</fullName>
    </submittedName>
</protein>
<comment type="caution">
    <text evidence="2">The sequence shown here is derived from an EMBL/GenBank/DDBJ whole genome shotgun (WGS) entry which is preliminary data.</text>
</comment>
<feature type="compositionally biased region" description="Basic and acidic residues" evidence="1">
    <location>
        <begin position="1"/>
        <end position="41"/>
    </location>
</feature>
<organism evidence="2 3">
    <name type="scientific">Ficus carica</name>
    <name type="common">Common fig</name>
    <dbReference type="NCBI Taxonomy" id="3494"/>
    <lineage>
        <taxon>Eukaryota</taxon>
        <taxon>Viridiplantae</taxon>
        <taxon>Streptophyta</taxon>
        <taxon>Embryophyta</taxon>
        <taxon>Tracheophyta</taxon>
        <taxon>Spermatophyta</taxon>
        <taxon>Magnoliopsida</taxon>
        <taxon>eudicotyledons</taxon>
        <taxon>Gunneridae</taxon>
        <taxon>Pentapetalae</taxon>
        <taxon>rosids</taxon>
        <taxon>fabids</taxon>
        <taxon>Rosales</taxon>
        <taxon>Moraceae</taxon>
        <taxon>Ficeae</taxon>
        <taxon>Ficus</taxon>
    </lineage>
</organism>
<feature type="compositionally biased region" description="Basic and acidic residues" evidence="1">
    <location>
        <begin position="59"/>
        <end position="71"/>
    </location>
</feature>
<dbReference type="AlphaFoldDB" id="A0AA87ZJF1"/>
<keyword evidence="3" id="KW-1185">Reference proteome</keyword>
<accession>A0AA87ZJF1</accession>
<feature type="region of interest" description="Disordered" evidence="1">
    <location>
        <begin position="1"/>
        <end position="71"/>
    </location>
</feature>
<dbReference type="EMBL" id="BTGU01000002">
    <property type="protein sequence ID" value="GMN27598.1"/>
    <property type="molecule type" value="Genomic_DNA"/>
</dbReference>
<evidence type="ECO:0000313" key="3">
    <source>
        <dbReference type="Proteomes" id="UP001187192"/>
    </source>
</evidence>
<reference evidence="2" key="1">
    <citation type="submission" date="2023-07" db="EMBL/GenBank/DDBJ databases">
        <title>draft genome sequence of fig (Ficus carica).</title>
        <authorList>
            <person name="Takahashi T."/>
            <person name="Nishimura K."/>
        </authorList>
    </citation>
    <scope>NUCLEOTIDE SEQUENCE</scope>
</reference>
<sequence length="71" mass="8038">MVESRRRLEARERGRGARENGGRSRSEDWRRGREGEARVRMEGGGTAEEIGFEGEIGGESERGVRDNGFRE</sequence>